<reference evidence="3" key="1">
    <citation type="submission" date="2021-04" db="EMBL/GenBank/DDBJ databases">
        <title>Phylogenetic analysis of Acidobacteriaceae.</title>
        <authorList>
            <person name="Qiu L."/>
            <person name="Zhang Q."/>
        </authorList>
    </citation>
    <scope>NUCLEOTIDE SEQUENCE</scope>
    <source>
        <strain evidence="3">DSM 25168</strain>
    </source>
</reference>
<dbReference type="SUPFAM" id="SSF141371">
    <property type="entry name" value="PilZ domain-like"/>
    <property type="match status" value="1"/>
</dbReference>
<evidence type="ECO:0000313" key="4">
    <source>
        <dbReference type="Proteomes" id="UP001059380"/>
    </source>
</evidence>
<feature type="region of interest" description="Disordered" evidence="1">
    <location>
        <begin position="1"/>
        <end position="22"/>
    </location>
</feature>
<protein>
    <submittedName>
        <fullName evidence="3">PilZ domain-containing protein</fullName>
    </submittedName>
</protein>
<sequence>MADSERKAEAQDQGDDNRRHPRLSCTGIARIRVLPEGTNQTGSLVNLSKRGCLFVADKLLSGQSGSAIEIHLKVKGIDLRLPGIVRRIDKGHRAGIEFVELSARKCEQIDLLISELFELDKQKQVAHAPTPPPPTRGSESRSLVENIQREQQNIDAPVFNKLLRFYRG</sequence>
<dbReference type="GO" id="GO:0035438">
    <property type="term" value="F:cyclic-di-GMP binding"/>
    <property type="evidence" value="ECO:0007669"/>
    <property type="project" value="InterPro"/>
</dbReference>
<dbReference type="KEGG" id="orp:MOP44_24025"/>
<dbReference type="InterPro" id="IPR009875">
    <property type="entry name" value="PilZ_domain"/>
</dbReference>
<feature type="compositionally biased region" description="Basic and acidic residues" evidence="1">
    <location>
        <begin position="1"/>
        <end position="18"/>
    </location>
</feature>
<organism evidence="3 4">
    <name type="scientific">Occallatibacter riparius</name>
    <dbReference type="NCBI Taxonomy" id="1002689"/>
    <lineage>
        <taxon>Bacteria</taxon>
        <taxon>Pseudomonadati</taxon>
        <taxon>Acidobacteriota</taxon>
        <taxon>Terriglobia</taxon>
        <taxon>Terriglobales</taxon>
        <taxon>Acidobacteriaceae</taxon>
        <taxon>Occallatibacter</taxon>
    </lineage>
</organism>
<accession>A0A9J7BRS3</accession>
<name>A0A9J7BRS3_9BACT</name>
<dbReference type="Proteomes" id="UP001059380">
    <property type="component" value="Chromosome"/>
</dbReference>
<dbReference type="EMBL" id="CP093313">
    <property type="protein sequence ID" value="UWZ83622.1"/>
    <property type="molecule type" value="Genomic_DNA"/>
</dbReference>
<gene>
    <name evidence="3" type="ORF">MOP44_24025</name>
</gene>
<evidence type="ECO:0000259" key="2">
    <source>
        <dbReference type="Pfam" id="PF07238"/>
    </source>
</evidence>
<dbReference type="Pfam" id="PF07238">
    <property type="entry name" value="PilZ"/>
    <property type="match status" value="1"/>
</dbReference>
<proteinExistence type="predicted"/>
<dbReference type="Gene3D" id="2.40.10.220">
    <property type="entry name" value="predicted glycosyltransferase like domains"/>
    <property type="match status" value="1"/>
</dbReference>
<feature type="domain" description="PilZ" evidence="2">
    <location>
        <begin position="17"/>
        <end position="113"/>
    </location>
</feature>
<feature type="region of interest" description="Disordered" evidence="1">
    <location>
        <begin position="123"/>
        <end position="143"/>
    </location>
</feature>
<dbReference type="AlphaFoldDB" id="A0A9J7BRS3"/>
<dbReference type="RefSeq" id="WP_260792957.1">
    <property type="nucleotide sequence ID" value="NZ_CP093313.1"/>
</dbReference>
<evidence type="ECO:0000256" key="1">
    <source>
        <dbReference type="SAM" id="MobiDB-lite"/>
    </source>
</evidence>
<keyword evidence="4" id="KW-1185">Reference proteome</keyword>
<evidence type="ECO:0000313" key="3">
    <source>
        <dbReference type="EMBL" id="UWZ83622.1"/>
    </source>
</evidence>